<accession>A0A8K0K488</accession>
<evidence type="ECO:0000259" key="2">
    <source>
        <dbReference type="PROSITE" id="PS50206"/>
    </source>
</evidence>
<reference evidence="3" key="1">
    <citation type="submission" date="2013-04" db="EMBL/GenBank/DDBJ databases">
        <authorList>
            <person name="Qu J."/>
            <person name="Murali S.C."/>
            <person name="Bandaranaike D."/>
            <person name="Bellair M."/>
            <person name="Blankenburg K."/>
            <person name="Chao H."/>
            <person name="Dinh H."/>
            <person name="Doddapaneni H."/>
            <person name="Downs B."/>
            <person name="Dugan-Rocha S."/>
            <person name="Elkadiri S."/>
            <person name="Gnanaolivu R.D."/>
            <person name="Hernandez B."/>
            <person name="Javaid M."/>
            <person name="Jayaseelan J.C."/>
            <person name="Lee S."/>
            <person name="Li M."/>
            <person name="Ming W."/>
            <person name="Munidasa M."/>
            <person name="Muniz J."/>
            <person name="Nguyen L."/>
            <person name="Ongeri F."/>
            <person name="Osuji N."/>
            <person name="Pu L.-L."/>
            <person name="Puazo M."/>
            <person name="Qu C."/>
            <person name="Quiroz J."/>
            <person name="Raj R."/>
            <person name="Weissenberger G."/>
            <person name="Xin Y."/>
            <person name="Zou X."/>
            <person name="Han Y."/>
            <person name="Richards S."/>
            <person name="Worley K."/>
            <person name="Muzny D."/>
            <person name="Gibbs R."/>
        </authorList>
    </citation>
    <scope>NUCLEOTIDE SEQUENCE</scope>
    <source>
        <strain evidence="3">Sampled in the wild</strain>
    </source>
</reference>
<dbReference type="InterPro" id="IPR036873">
    <property type="entry name" value="Rhodanese-like_dom_sf"/>
</dbReference>
<protein>
    <recommendedName>
        <fullName evidence="2">Rhodanese domain-containing protein</fullName>
    </recommendedName>
</protein>
<dbReference type="Gene3D" id="3.40.250.10">
    <property type="entry name" value="Rhodanese-like domain"/>
    <property type="match status" value="1"/>
</dbReference>
<evidence type="ECO:0000313" key="3">
    <source>
        <dbReference type="EMBL" id="KAG8227279.1"/>
    </source>
</evidence>
<feature type="compositionally biased region" description="Polar residues" evidence="1">
    <location>
        <begin position="66"/>
        <end position="78"/>
    </location>
</feature>
<name>A0A8K0K488_LADFU</name>
<comment type="caution">
    <text evidence="3">The sequence shown here is derived from an EMBL/GenBank/DDBJ whole genome shotgun (WGS) entry which is preliminary data.</text>
</comment>
<dbReference type="AlphaFoldDB" id="A0A8K0K488"/>
<gene>
    <name evidence="3" type="ORF">J437_LFUL014532</name>
</gene>
<dbReference type="InterPro" id="IPR001763">
    <property type="entry name" value="Rhodanese-like_dom"/>
</dbReference>
<dbReference type="PROSITE" id="PS50206">
    <property type="entry name" value="RHODANESE_3"/>
    <property type="match status" value="1"/>
</dbReference>
<dbReference type="Proteomes" id="UP000792457">
    <property type="component" value="Unassembled WGS sequence"/>
</dbReference>
<organism evidence="3 4">
    <name type="scientific">Ladona fulva</name>
    <name type="common">Scarce chaser dragonfly</name>
    <name type="synonym">Libellula fulva</name>
    <dbReference type="NCBI Taxonomy" id="123851"/>
    <lineage>
        <taxon>Eukaryota</taxon>
        <taxon>Metazoa</taxon>
        <taxon>Ecdysozoa</taxon>
        <taxon>Arthropoda</taxon>
        <taxon>Hexapoda</taxon>
        <taxon>Insecta</taxon>
        <taxon>Pterygota</taxon>
        <taxon>Palaeoptera</taxon>
        <taxon>Odonata</taxon>
        <taxon>Epiprocta</taxon>
        <taxon>Anisoptera</taxon>
        <taxon>Libelluloidea</taxon>
        <taxon>Libellulidae</taxon>
        <taxon>Ladona</taxon>
    </lineage>
</organism>
<dbReference type="SUPFAM" id="SSF52821">
    <property type="entry name" value="Rhodanese/Cell cycle control phosphatase"/>
    <property type="match status" value="1"/>
</dbReference>
<dbReference type="EMBL" id="KZ308317">
    <property type="protein sequence ID" value="KAG8227279.1"/>
    <property type="molecule type" value="Genomic_DNA"/>
</dbReference>
<dbReference type="Pfam" id="PF00581">
    <property type="entry name" value="Rhodanese"/>
    <property type="match status" value="1"/>
</dbReference>
<evidence type="ECO:0000313" key="4">
    <source>
        <dbReference type="Proteomes" id="UP000792457"/>
    </source>
</evidence>
<keyword evidence="4" id="KW-1185">Reference proteome</keyword>
<feature type="compositionally biased region" description="Gly residues" evidence="1">
    <location>
        <begin position="289"/>
        <end position="299"/>
    </location>
</feature>
<proteinExistence type="predicted"/>
<reference evidence="3" key="2">
    <citation type="submission" date="2017-10" db="EMBL/GenBank/DDBJ databases">
        <title>Ladona fulva Genome sequencing and assembly.</title>
        <authorList>
            <person name="Murali S."/>
            <person name="Richards S."/>
            <person name="Bandaranaike D."/>
            <person name="Bellair M."/>
            <person name="Blankenburg K."/>
            <person name="Chao H."/>
            <person name="Dinh H."/>
            <person name="Doddapaneni H."/>
            <person name="Dugan-Rocha S."/>
            <person name="Elkadiri S."/>
            <person name="Gnanaolivu R."/>
            <person name="Hernandez B."/>
            <person name="Skinner E."/>
            <person name="Javaid M."/>
            <person name="Lee S."/>
            <person name="Li M."/>
            <person name="Ming W."/>
            <person name="Munidasa M."/>
            <person name="Muniz J."/>
            <person name="Nguyen L."/>
            <person name="Hughes D."/>
            <person name="Osuji N."/>
            <person name="Pu L.-L."/>
            <person name="Puazo M."/>
            <person name="Qu C."/>
            <person name="Quiroz J."/>
            <person name="Raj R."/>
            <person name="Weissenberger G."/>
            <person name="Xin Y."/>
            <person name="Zou X."/>
            <person name="Han Y."/>
            <person name="Worley K."/>
            <person name="Muzny D."/>
            <person name="Gibbs R."/>
        </authorList>
    </citation>
    <scope>NUCLEOTIDE SEQUENCE</scope>
    <source>
        <strain evidence="3">Sampled in the wild</strain>
    </source>
</reference>
<feature type="region of interest" description="Disordered" evidence="1">
    <location>
        <begin position="25"/>
        <end position="47"/>
    </location>
</feature>
<feature type="compositionally biased region" description="Low complexity" evidence="1">
    <location>
        <begin position="110"/>
        <end position="131"/>
    </location>
</feature>
<sequence length="364" mass="38795">MMMSSTATLFLCERRPHREGLRLSLNRSLSDPNGGRDAGPTNGLKPFCTSLRKGGLVHGVNHPHNLHQQSQRGSSSTHLHLFPSPCSPTSSYSSLASPISPFPSSPLSPYPSSSSSYPSSPCSTSSSFTSPPKRFKLEPVAGLLQPPGAGGGGNFPFFSPACSPPSSLASSPPTSPLSDAPAVLTRALLLERVRAIKPADLAERLSEQSKIQKQQPEGDGETSPGGCSTEGLLLIDCRPFLSYNVNHIRGAINVKCSDRFNRRRLQMGKAVLADLATTAEGKARLRGTSVGGREGGGEGGAEEDKETPQKTPEEVVVYDEATAELDSLPPTHPILLVLAALANDQRWEPAFLIGECHPFFLFFQ</sequence>
<feature type="region of interest" description="Disordered" evidence="1">
    <location>
        <begin position="59"/>
        <end position="81"/>
    </location>
</feature>
<feature type="region of interest" description="Disordered" evidence="1">
    <location>
        <begin position="204"/>
        <end position="226"/>
    </location>
</feature>
<feature type="region of interest" description="Disordered" evidence="1">
    <location>
        <begin position="103"/>
        <end position="131"/>
    </location>
</feature>
<evidence type="ECO:0000256" key="1">
    <source>
        <dbReference type="SAM" id="MobiDB-lite"/>
    </source>
</evidence>
<dbReference type="OrthoDB" id="426001at2759"/>
<feature type="domain" description="Rhodanese" evidence="2">
    <location>
        <begin position="228"/>
        <end position="263"/>
    </location>
</feature>
<feature type="region of interest" description="Disordered" evidence="1">
    <location>
        <begin position="283"/>
        <end position="311"/>
    </location>
</feature>